<evidence type="ECO:0000256" key="3">
    <source>
        <dbReference type="ARBA" id="ARBA00022553"/>
    </source>
</evidence>
<dbReference type="AlphaFoldDB" id="A0A9D1XKU7"/>
<feature type="domain" description="Histidine kinase" evidence="9">
    <location>
        <begin position="1"/>
        <end position="98"/>
    </location>
</feature>
<dbReference type="PRINTS" id="PR00344">
    <property type="entry name" value="BCTRLSENSOR"/>
</dbReference>
<evidence type="ECO:0000313" key="10">
    <source>
        <dbReference type="EMBL" id="HIX81046.1"/>
    </source>
</evidence>
<evidence type="ECO:0000256" key="5">
    <source>
        <dbReference type="ARBA" id="ARBA00022741"/>
    </source>
</evidence>
<dbReference type="Pfam" id="PF02518">
    <property type="entry name" value="HATPase_c"/>
    <property type="match status" value="1"/>
</dbReference>
<dbReference type="InterPro" id="IPR005467">
    <property type="entry name" value="His_kinase_dom"/>
</dbReference>
<evidence type="ECO:0000256" key="1">
    <source>
        <dbReference type="ARBA" id="ARBA00000085"/>
    </source>
</evidence>
<reference evidence="10" key="2">
    <citation type="submission" date="2021-04" db="EMBL/GenBank/DDBJ databases">
        <authorList>
            <person name="Gilroy R."/>
        </authorList>
    </citation>
    <scope>NUCLEOTIDE SEQUENCE</scope>
    <source>
        <strain evidence="10">ChiGjej1B1-14440</strain>
    </source>
</reference>
<keyword evidence="7 10" id="KW-0067">ATP-binding</keyword>
<keyword evidence="3" id="KW-0597">Phosphoprotein</keyword>
<accession>A0A9D1XKU7</accession>
<name>A0A9D1XKU7_9FIRM</name>
<dbReference type="PROSITE" id="PS50109">
    <property type="entry name" value="HIS_KIN"/>
    <property type="match status" value="1"/>
</dbReference>
<keyword evidence="5" id="KW-0547">Nucleotide-binding</keyword>
<dbReference type="GO" id="GO:0004673">
    <property type="term" value="F:protein histidine kinase activity"/>
    <property type="evidence" value="ECO:0007669"/>
    <property type="project" value="UniProtKB-EC"/>
</dbReference>
<evidence type="ECO:0000256" key="4">
    <source>
        <dbReference type="ARBA" id="ARBA00022679"/>
    </source>
</evidence>
<sequence length="177" mass="19922">MQEIAMNILDIAYNSIRAKATFIQILILDSSKQNVIEIKIIDNGCGMDQKTIAKVCDPFYTTRTTRKVGLGIPIFKENIEATGGTFTISSSLGKGTEVIGSFVKDHLDTPPMGNIVDTIITLIQADEKIDYLFKYTTDDTEFKLDTREIKEILDDVLINEPEIIIWLKNYIKEGLQL</sequence>
<gene>
    <name evidence="10" type="ORF">H9980_03615</name>
</gene>
<evidence type="ECO:0000256" key="2">
    <source>
        <dbReference type="ARBA" id="ARBA00012438"/>
    </source>
</evidence>
<reference evidence="10" key="1">
    <citation type="journal article" date="2021" name="PeerJ">
        <title>Extensive microbial diversity within the chicken gut microbiome revealed by metagenomics and culture.</title>
        <authorList>
            <person name="Gilroy R."/>
            <person name="Ravi A."/>
            <person name="Getino M."/>
            <person name="Pursley I."/>
            <person name="Horton D.L."/>
            <person name="Alikhan N.F."/>
            <person name="Baker D."/>
            <person name="Gharbi K."/>
            <person name="Hall N."/>
            <person name="Watson M."/>
            <person name="Adriaenssens E.M."/>
            <person name="Foster-Nyarko E."/>
            <person name="Jarju S."/>
            <person name="Secka A."/>
            <person name="Antonio M."/>
            <person name="Oren A."/>
            <person name="Chaudhuri R.R."/>
            <person name="La Ragione R."/>
            <person name="Hildebrand F."/>
            <person name="Pallen M.J."/>
        </authorList>
    </citation>
    <scope>NUCLEOTIDE SEQUENCE</scope>
    <source>
        <strain evidence="10">ChiGjej1B1-14440</strain>
    </source>
</reference>
<evidence type="ECO:0000256" key="8">
    <source>
        <dbReference type="ARBA" id="ARBA00023012"/>
    </source>
</evidence>
<keyword evidence="4" id="KW-0808">Transferase</keyword>
<comment type="catalytic activity">
    <reaction evidence="1">
        <text>ATP + protein L-histidine = ADP + protein N-phospho-L-histidine.</text>
        <dbReference type="EC" id="2.7.13.3"/>
    </reaction>
</comment>
<organism evidence="10 11">
    <name type="scientific">Candidatus Erysipelatoclostridium merdavium</name>
    <dbReference type="NCBI Taxonomy" id="2838566"/>
    <lineage>
        <taxon>Bacteria</taxon>
        <taxon>Bacillati</taxon>
        <taxon>Bacillota</taxon>
        <taxon>Erysipelotrichia</taxon>
        <taxon>Erysipelotrichales</taxon>
        <taxon>Erysipelotrichales incertae sedis</taxon>
    </lineage>
</organism>
<dbReference type="EC" id="2.7.13.3" evidence="2"/>
<evidence type="ECO:0000256" key="7">
    <source>
        <dbReference type="ARBA" id="ARBA00022840"/>
    </source>
</evidence>
<comment type="caution">
    <text evidence="10">The sequence shown here is derived from an EMBL/GenBank/DDBJ whole genome shotgun (WGS) entry which is preliminary data.</text>
</comment>
<dbReference type="PANTHER" id="PTHR43065">
    <property type="entry name" value="SENSOR HISTIDINE KINASE"/>
    <property type="match status" value="1"/>
</dbReference>
<dbReference type="GO" id="GO:0000160">
    <property type="term" value="P:phosphorelay signal transduction system"/>
    <property type="evidence" value="ECO:0007669"/>
    <property type="project" value="UniProtKB-KW"/>
</dbReference>
<evidence type="ECO:0000313" key="11">
    <source>
        <dbReference type="Proteomes" id="UP000886724"/>
    </source>
</evidence>
<dbReference type="GO" id="GO:0005524">
    <property type="term" value="F:ATP binding"/>
    <property type="evidence" value="ECO:0007669"/>
    <property type="project" value="UniProtKB-KW"/>
</dbReference>
<evidence type="ECO:0000256" key="6">
    <source>
        <dbReference type="ARBA" id="ARBA00022777"/>
    </source>
</evidence>
<dbReference type="InterPro" id="IPR003594">
    <property type="entry name" value="HATPase_dom"/>
</dbReference>
<dbReference type="Proteomes" id="UP000886724">
    <property type="component" value="Unassembled WGS sequence"/>
</dbReference>
<dbReference type="CDD" id="cd00075">
    <property type="entry name" value="HATPase"/>
    <property type="match status" value="1"/>
</dbReference>
<dbReference type="InterPro" id="IPR004358">
    <property type="entry name" value="Sig_transdc_His_kin-like_C"/>
</dbReference>
<dbReference type="EMBL" id="DXET01000086">
    <property type="protein sequence ID" value="HIX81046.1"/>
    <property type="molecule type" value="Genomic_DNA"/>
</dbReference>
<dbReference type="InterPro" id="IPR036890">
    <property type="entry name" value="HATPase_C_sf"/>
</dbReference>
<dbReference type="Gene3D" id="3.30.565.10">
    <property type="entry name" value="Histidine kinase-like ATPase, C-terminal domain"/>
    <property type="match status" value="1"/>
</dbReference>
<proteinExistence type="predicted"/>
<evidence type="ECO:0000259" key="9">
    <source>
        <dbReference type="PROSITE" id="PS50109"/>
    </source>
</evidence>
<dbReference type="PANTHER" id="PTHR43065:SF10">
    <property type="entry name" value="PEROXIDE STRESS-ACTIVATED HISTIDINE KINASE MAK3"/>
    <property type="match status" value="1"/>
</dbReference>
<keyword evidence="8" id="KW-0902">Two-component regulatory system</keyword>
<dbReference type="SUPFAM" id="SSF55874">
    <property type="entry name" value="ATPase domain of HSP90 chaperone/DNA topoisomerase II/histidine kinase"/>
    <property type="match status" value="1"/>
</dbReference>
<keyword evidence="6" id="KW-0418">Kinase</keyword>
<protein>
    <recommendedName>
        <fullName evidence="2">histidine kinase</fullName>
        <ecNumber evidence="2">2.7.13.3</ecNumber>
    </recommendedName>
</protein>